<dbReference type="Proteomes" id="UP000504603">
    <property type="component" value="Unplaced"/>
</dbReference>
<reference evidence="3" key="1">
    <citation type="submission" date="2025-08" db="UniProtKB">
        <authorList>
            <consortium name="RefSeq"/>
        </authorList>
    </citation>
    <scope>IDENTIFICATION</scope>
    <source>
        <strain evidence="3">OHB3-1</strain>
    </source>
</reference>
<dbReference type="RefSeq" id="XP_022134019.1">
    <property type="nucleotide sequence ID" value="XM_022278327.1"/>
</dbReference>
<feature type="compositionally biased region" description="Polar residues" evidence="1">
    <location>
        <begin position="540"/>
        <end position="555"/>
    </location>
</feature>
<sequence length="619" mass="68001">MMNEKLRSVVMSSENGFQESQLSASSNIRRKVDVLNGRENEDSISKEQALLDSKYNLRLSLAWDSAFFTSPGVLEPEELLTALNSRNFDHVVNILGSEEYLLLSSQSFEPDTNIKSENFNFRKSLAWDNGFFTSEGVLNPLELAIVNNGLKKSESHLLPVMEDEVWRSMESNSTLENEGSSLTRLEMDLFEDIRQSIPKPITSRFELGRPASAEQDGSRTMMKAMPTCRRQSINKHGSKKITRDMPNAPKIQLKHTAESREHHSSFSLKPSKASEQTNCGSRVKVLGKNHVKLGSRSGIAASECLGKSKKPCLRDSFSSIHGSTQSLRSSLSHCSASTNKSVSCITSNGYPRPPSEITIGKSPPSLRRKVNSISSSALAASPVSTTPSMKTRARKVEVDSSCQSTPASSSWYGSPSSSVDEWPSESSSTSAAQRSNRSKPSPYSSLQSSRLENQACEESREVKPSGLRMPSPKLGFFDTEKMMELATMKGGLAETSAIADAKGAAAPAHRTRGTKLQSPETKLGTGSRKLDPRKNGGAPVTTSAMKGNRSPTPKSYNRILQCCNNQSLKAEKIMSQYSELDLHQTSHDGNKENENSFVDHKIERLAKQVNSIDLNRQKH</sequence>
<feature type="region of interest" description="Disordered" evidence="1">
    <location>
        <begin position="345"/>
        <end position="472"/>
    </location>
</feature>
<feature type="compositionally biased region" description="Polar residues" evidence="1">
    <location>
        <begin position="371"/>
        <end position="389"/>
    </location>
</feature>
<dbReference type="AlphaFoldDB" id="A0A6J1BXL3"/>
<dbReference type="PANTHER" id="PTHR33737">
    <property type="entry name" value="OS05G0121800 PROTEIN"/>
    <property type="match status" value="1"/>
</dbReference>
<feature type="compositionally biased region" description="Basic and acidic residues" evidence="1">
    <location>
        <begin position="255"/>
        <end position="264"/>
    </location>
</feature>
<feature type="region of interest" description="Disordered" evidence="1">
    <location>
        <begin position="255"/>
        <end position="281"/>
    </location>
</feature>
<gene>
    <name evidence="3" type="primary">LOC111006396</name>
</gene>
<dbReference type="InterPro" id="IPR045882">
    <property type="entry name" value="GPT1/2"/>
</dbReference>
<keyword evidence="2" id="KW-1185">Reference proteome</keyword>
<evidence type="ECO:0000313" key="2">
    <source>
        <dbReference type="Proteomes" id="UP000504603"/>
    </source>
</evidence>
<evidence type="ECO:0000313" key="3">
    <source>
        <dbReference type="RefSeq" id="XP_022134019.1"/>
    </source>
</evidence>
<proteinExistence type="predicted"/>
<evidence type="ECO:0000256" key="1">
    <source>
        <dbReference type="SAM" id="MobiDB-lite"/>
    </source>
</evidence>
<dbReference type="PANTHER" id="PTHR33737:SF23">
    <property type="entry name" value="DUF3741 DOMAIN-CONTAINING PROTEIN"/>
    <property type="match status" value="1"/>
</dbReference>
<feature type="compositionally biased region" description="Low complexity" evidence="1">
    <location>
        <begin position="404"/>
        <end position="451"/>
    </location>
</feature>
<protein>
    <submittedName>
        <fullName evidence="3">Uncharacterized protein LOC111006396</fullName>
    </submittedName>
</protein>
<feature type="compositionally biased region" description="Polar residues" evidence="1">
    <location>
        <begin position="265"/>
        <end position="280"/>
    </location>
</feature>
<accession>A0A6J1BXL3</accession>
<organism evidence="2 3">
    <name type="scientific">Momordica charantia</name>
    <name type="common">Bitter gourd</name>
    <name type="synonym">Balsam pear</name>
    <dbReference type="NCBI Taxonomy" id="3673"/>
    <lineage>
        <taxon>Eukaryota</taxon>
        <taxon>Viridiplantae</taxon>
        <taxon>Streptophyta</taxon>
        <taxon>Embryophyta</taxon>
        <taxon>Tracheophyta</taxon>
        <taxon>Spermatophyta</taxon>
        <taxon>Magnoliopsida</taxon>
        <taxon>eudicotyledons</taxon>
        <taxon>Gunneridae</taxon>
        <taxon>Pentapetalae</taxon>
        <taxon>rosids</taxon>
        <taxon>fabids</taxon>
        <taxon>Cucurbitales</taxon>
        <taxon>Cucurbitaceae</taxon>
        <taxon>Momordiceae</taxon>
        <taxon>Momordica</taxon>
    </lineage>
</organism>
<name>A0A6J1BXL3_MOMCH</name>
<dbReference type="GO" id="GO:0008017">
    <property type="term" value="F:microtubule binding"/>
    <property type="evidence" value="ECO:0007669"/>
    <property type="project" value="InterPro"/>
</dbReference>
<dbReference type="GeneID" id="111006396"/>
<feature type="region of interest" description="Disordered" evidence="1">
    <location>
        <begin position="505"/>
        <end position="557"/>
    </location>
</feature>
<dbReference type="KEGG" id="mcha:111006396"/>
<dbReference type="OrthoDB" id="1931260at2759"/>